<name>M4HNS5_9CAUD</name>
<gene>
    <name evidence="4" type="primary">orf223</name>
</gene>
<dbReference type="GO" id="GO:0051701">
    <property type="term" value="P:biological process involved in interaction with host"/>
    <property type="evidence" value="ECO:0007669"/>
    <property type="project" value="UniProtKB-ARBA"/>
</dbReference>
<protein>
    <recommendedName>
        <fullName evidence="3">Right handed beta helix domain-containing protein</fullName>
    </recommendedName>
</protein>
<evidence type="ECO:0000256" key="2">
    <source>
        <dbReference type="ARBA" id="ARBA00022844"/>
    </source>
</evidence>
<dbReference type="GO" id="GO:0019058">
    <property type="term" value="P:viral life cycle"/>
    <property type="evidence" value="ECO:0007669"/>
    <property type="project" value="UniProtKB-ARBA"/>
</dbReference>
<comment type="subcellular location">
    <subcellularLocation>
        <location evidence="1">Virion</location>
    </subcellularLocation>
</comment>
<keyword evidence="2" id="KW-0946">Virion</keyword>
<dbReference type="InterPro" id="IPR006626">
    <property type="entry name" value="PbH1"/>
</dbReference>
<dbReference type="InterPro" id="IPR039448">
    <property type="entry name" value="Beta_helix"/>
</dbReference>
<dbReference type="KEGG" id="vg:15041980"/>
<dbReference type="InterPro" id="IPR012334">
    <property type="entry name" value="Pectin_lyas_fold"/>
</dbReference>
<organism evidence="4 5">
    <name type="scientific">Bacillus phage vB_BceM_Bc431v3</name>
    <dbReference type="NCBI Taxonomy" id="1195072"/>
    <lineage>
        <taxon>Viruses</taxon>
        <taxon>Duplodnaviria</taxon>
        <taxon>Heunggongvirae</taxon>
        <taxon>Uroviricota</taxon>
        <taxon>Caudoviricetes</taxon>
        <taxon>Herelleviridae</taxon>
        <taxon>Bastillevirinae</taxon>
        <taxon>Caeruleovirus</taxon>
        <taxon>Caeruleovirus Bc431</taxon>
    </lineage>
</organism>
<dbReference type="OrthoDB" id="29477at10239"/>
<dbReference type="Pfam" id="PF13229">
    <property type="entry name" value="Beta_helix"/>
    <property type="match status" value="1"/>
</dbReference>
<dbReference type="GO" id="GO:0044423">
    <property type="term" value="C:virion component"/>
    <property type="evidence" value="ECO:0007669"/>
    <property type="project" value="UniProtKB-KW"/>
</dbReference>
<dbReference type="Gene3D" id="2.160.20.10">
    <property type="entry name" value="Single-stranded right-handed beta-helix, Pectin lyase-like"/>
    <property type="match status" value="2"/>
</dbReference>
<dbReference type="SUPFAM" id="SSF51126">
    <property type="entry name" value="Pectin lyase-like"/>
    <property type="match status" value="2"/>
</dbReference>
<evidence type="ECO:0000313" key="4">
    <source>
        <dbReference type="EMBL" id="AFQ96531.1"/>
    </source>
</evidence>
<dbReference type="EMBL" id="JX094431">
    <property type="protein sequence ID" value="AFQ96531.1"/>
    <property type="molecule type" value="Genomic_DNA"/>
</dbReference>
<dbReference type="Proteomes" id="UP000011865">
    <property type="component" value="Segment"/>
</dbReference>
<proteinExistence type="predicted"/>
<dbReference type="InterPro" id="IPR011050">
    <property type="entry name" value="Pectin_lyase_fold/virulence"/>
</dbReference>
<dbReference type="GeneID" id="15041980"/>
<dbReference type="SMART" id="SM00710">
    <property type="entry name" value="PbH1"/>
    <property type="match status" value="7"/>
</dbReference>
<accession>M4HNS5</accession>
<evidence type="ECO:0000256" key="1">
    <source>
        <dbReference type="ARBA" id="ARBA00004328"/>
    </source>
</evidence>
<evidence type="ECO:0000259" key="3">
    <source>
        <dbReference type="Pfam" id="PF13229"/>
    </source>
</evidence>
<dbReference type="RefSeq" id="YP_007677121.1">
    <property type="nucleotide sequence ID" value="NC_020873.1"/>
</dbReference>
<sequence>MTFLGDKFRDNMYMHPERKLGELELELRQTGKMISALKLDSLLNVDTVAPGNDDVLTYEAVSGKWKPKPPTGGGANSSSPIYLVELSKWGIKNNGTSAVATTKGLNDAMLWAAQNGYMEVVLPKGTYLIDKDSQIRPQSFQVLNLNGSTLQKETNGYTGYSVISFRDNQVYSRVTNGIIKGDRLTHDFSSGGSHEGGYGIEVGNFSPPANGGNNCRFIFIDKLEIFDFTGDSITINSSFGQISPVPTALASSWEQGAISVTDGSLVTTTSKIRSKLQFDMTQPAIVKYGYFGLYGNGYGGLGSDITCDYYDVIFYNASNTFVASSTNVQFFDEVEVPTGATYAKVVLHQSTVPLAANCLINVRVPSFAQYVYIEKCNLHHNRRQGVSVCGGKNVHITGNVIHHISGADPQSGIDIEDGYDLNQMIYINNNMFYKNEKYNIIVVNGKNIYINGNTLLPPVNSGYVSLAVNGGADKVVVTGNTIRHNKVSLSGETIFANNYVYGAQVVTNGAYATRQIKLVGCTFHNCKYVSDTPFPYVVTVDDCSFLNDVDKTNSLSTTLQWTIEVKQEPQTFVNCTFQGQDVNYLTYVASLATFKQGWVFQNCRFKNTKTPSLFAGKYINCEFTELTTSLGVSRNNDGTNSLELVNCKFVSTDANNSMLTVSSLKNFIMKDCAVEKTSGYILTVQNVNDEVIIVDNAFKQTNDALPRALVTLEASLTGSLVNIKDNYFKATNNSQVAINDLTTNTPVVVIQNNILKKTTITSSSTLKLNNIVNGVLQ</sequence>
<evidence type="ECO:0000313" key="5">
    <source>
        <dbReference type="Proteomes" id="UP000011865"/>
    </source>
</evidence>
<reference evidence="4 5" key="1">
    <citation type="journal article" date="2013" name="Virol. J.">
        <title>Genome sequence and analysis of a broad-host range lytic bacteriophage that infects the Bacillus cereus group.</title>
        <authorList>
            <person name="El-Arabi T.F."/>
            <person name="Griffiths M.W."/>
            <person name="She Y.M."/>
            <person name="Villegas A."/>
            <person name="Lingohr E.J."/>
            <person name="Kropinski A.M."/>
        </authorList>
    </citation>
    <scope>NUCLEOTIDE SEQUENCE [LARGE SCALE GENOMIC DNA]</scope>
</reference>
<keyword evidence="5" id="KW-1185">Reference proteome</keyword>
<feature type="domain" description="Right handed beta helix" evidence="3">
    <location>
        <begin position="367"/>
        <end position="455"/>
    </location>
</feature>